<comment type="caution">
    <text evidence="1">The sequence shown here is derived from an EMBL/GenBank/DDBJ whole genome shotgun (WGS) entry which is preliminary data.</text>
</comment>
<dbReference type="EMBL" id="CM042016">
    <property type="protein sequence ID" value="KAI3700911.1"/>
    <property type="molecule type" value="Genomic_DNA"/>
</dbReference>
<evidence type="ECO:0000313" key="1">
    <source>
        <dbReference type="EMBL" id="KAI3700911.1"/>
    </source>
</evidence>
<accession>A0ACB8ZT70</accession>
<protein>
    <submittedName>
        <fullName evidence="1">Uncharacterized protein</fullName>
    </submittedName>
</protein>
<reference evidence="2" key="1">
    <citation type="journal article" date="2022" name="Mol. Ecol. Resour.">
        <title>The genomes of chicory, endive, great burdock and yacon provide insights into Asteraceae palaeo-polyploidization history and plant inulin production.</title>
        <authorList>
            <person name="Fan W."/>
            <person name="Wang S."/>
            <person name="Wang H."/>
            <person name="Wang A."/>
            <person name="Jiang F."/>
            <person name="Liu H."/>
            <person name="Zhao H."/>
            <person name="Xu D."/>
            <person name="Zhang Y."/>
        </authorList>
    </citation>
    <scope>NUCLEOTIDE SEQUENCE [LARGE SCALE GENOMIC DNA]</scope>
    <source>
        <strain evidence="2">cv. Punajuju</strain>
    </source>
</reference>
<name>A0ACB8ZT70_CICIN</name>
<dbReference type="Proteomes" id="UP001055811">
    <property type="component" value="Linkage Group LG08"/>
</dbReference>
<proteinExistence type="predicted"/>
<evidence type="ECO:0000313" key="2">
    <source>
        <dbReference type="Proteomes" id="UP001055811"/>
    </source>
</evidence>
<sequence>MIHHKSRLQTTPKRLSLGLVGYDFRNPQIRPRHPPRLQPLSISASPNKPTRCLQITIRRNQTKEALANHDQDSGGSNSKITIKRKEFRKSRSGGNIGNYFNTINCNKRPRSSSNNESGEGSSQRPNLNVKEPNQPMPPISNVIPPKPSCNETFDVKDIPRDSGDRPTITTYDSKIRDEVRKRYLIQGPCRIRVHKFPSKRIGNKDRKFVPTWYNDFDWLEYSKKKDKVYCLYCYICGDMMGQKGGRGAFVTKGFDSWNKAKDTFRAHVGDVDSFHNKAREKCELLTKPSQTITESMRSTSEHDKRRYNDRLRVSVSASRYLLRNALPFRGHDESIDSLNRGLYIETIKVIGENNDEIFYNTLEKAPKNNKIICPKSQKDIVECFAQEILLSIRKEIGEDVFGLLVDESSDVSKKEQMTIVLRHVDRLGYVKERFIGVVHVNDTSAMTLKNAIYEALTSNGFSFTQVRGQGYDGASNMRGEFNGLKALILQENESAFYVHCFAHQLQSVIVAVAKKHADVRDFFEEISLVVNVVCGSCKRKDLQWELSQESRRDGIANGELETGKRLNQETTLIRAGDTRWGSHFNTISSLMKLYSGVLDVLANVEKEGGTLQNRRQAGGILLNLKTYEFVFYLHLMYEVLHRTNILSKELQKQDLDILEAACMVRATMDSLQKLRDTGFDSILQKVSSFCEKHEIKIVDMADLYVGARNRKTSKTNEYHFKVEIFNTVVDMQIVEFGERFSEESTQLLEYMDALSPCDSFAKFDKTKLLKLAKLYKRDFSDLDIRDLEGQLDIYYHSCIKDERFTSLKGISELSRLMVKTGRHKTYDLVYKLLKLTLILPVATATVERCFSKMKLVKTDLRNKIGDDFLNDALVCNVEKEALVKVKFEDVMERFTKMCIRRGEL</sequence>
<organism evidence="1 2">
    <name type="scientific">Cichorium intybus</name>
    <name type="common">Chicory</name>
    <dbReference type="NCBI Taxonomy" id="13427"/>
    <lineage>
        <taxon>Eukaryota</taxon>
        <taxon>Viridiplantae</taxon>
        <taxon>Streptophyta</taxon>
        <taxon>Embryophyta</taxon>
        <taxon>Tracheophyta</taxon>
        <taxon>Spermatophyta</taxon>
        <taxon>Magnoliopsida</taxon>
        <taxon>eudicotyledons</taxon>
        <taxon>Gunneridae</taxon>
        <taxon>Pentapetalae</taxon>
        <taxon>asterids</taxon>
        <taxon>campanulids</taxon>
        <taxon>Asterales</taxon>
        <taxon>Asteraceae</taxon>
        <taxon>Cichorioideae</taxon>
        <taxon>Cichorieae</taxon>
        <taxon>Cichoriinae</taxon>
        <taxon>Cichorium</taxon>
    </lineage>
</organism>
<reference evidence="1 2" key="2">
    <citation type="journal article" date="2022" name="Mol. Ecol. Resour.">
        <title>The genomes of chicory, endive, great burdock and yacon provide insights into Asteraceae paleo-polyploidization history and plant inulin production.</title>
        <authorList>
            <person name="Fan W."/>
            <person name="Wang S."/>
            <person name="Wang H."/>
            <person name="Wang A."/>
            <person name="Jiang F."/>
            <person name="Liu H."/>
            <person name="Zhao H."/>
            <person name="Xu D."/>
            <person name="Zhang Y."/>
        </authorList>
    </citation>
    <scope>NUCLEOTIDE SEQUENCE [LARGE SCALE GENOMIC DNA]</scope>
    <source>
        <strain evidence="2">cv. Punajuju</strain>
        <tissue evidence="1">Leaves</tissue>
    </source>
</reference>
<gene>
    <name evidence="1" type="ORF">L2E82_45552</name>
</gene>
<keyword evidence="2" id="KW-1185">Reference proteome</keyword>